<evidence type="ECO:0000313" key="3">
    <source>
        <dbReference type="EMBL" id="KPH79201.1"/>
    </source>
</evidence>
<comment type="caution">
    <text evidence="3">The sequence shown here is derived from an EMBL/GenBank/DDBJ whole genome shotgun (WGS) entry which is preliminary data.</text>
</comment>
<dbReference type="Proteomes" id="UP000037854">
    <property type="component" value="Unassembled WGS sequence"/>
</dbReference>
<dbReference type="PANTHER" id="PTHR35792:SF3">
    <property type="entry name" value="IG HYPOTHETICAL 17707"/>
    <property type="match status" value="1"/>
</dbReference>
<dbReference type="Gene3D" id="1.20.120.20">
    <property type="entry name" value="Apolipoprotein"/>
    <property type="match status" value="1"/>
</dbReference>
<evidence type="ECO:0000313" key="4">
    <source>
        <dbReference type="Proteomes" id="UP000037854"/>
    </source>
</evidence>
<dbReference type="Pfam" id="PF12732">
    <property type="entry name" value="YtxH"/>
    <property type="match status" value="1"/>
</dbReference>
<dbReference type="EMBL" id="LGTK01000001">
    <property type="protein sequence ID" value="KPH79201.1"/>
    <property type="molecule type" value="Genomic_DNA"/>
</dbReference>
<feature type="signal peptide" evidence="2">
    <location>
        <begin position="1"/>
        <end position="21"/>
    </location>
</feature>
<feature type="chain" id="PRO_5046032748" evidence="2">
    <location>
        <begin position="22"/>
        <end position="120"/>
    </location>
</feature>
<sequence>MSRTKSLVLGLIVGGAVSASVALLTTPSSGKDFRNRFREHDMKELLNNLKEDGLRLKRQITETSKESASLIKDLTQDIKKSVEEWKDTVEPHQENIHKYLEQIESSLRDLEEKVKTTTTN</sequence>
<reference evidence="3 4" key="1">
    <citation type="submission" date="2015-07" db="EMBL/GenBank/DDBJ databases">
        <title>High-quality draft genome sequence of Oceanobacillus caeni HM6, a bacillus isolated from a human feces.</title>
        <authorList>
            <person name="Kumar J."/>
            <person name="Verma M.K."/>
            <person name="Pandey R."/>
            <person name="Bhambi M."/>
            <person name="Chauhan N."/>
        </authorList>
    </citation>
    <scope>NUCLEOTIDE SEQUENCE [LARGE SCALE GENOMIC DNA]</scope>
    <source>
        <strain evidence="3 4">HM6</strain>
    </source>
</reference>
<dbReference type="InterPro" id="IPR024623">
    <property type="entry name" value="YtxH"/>
</dbReference>
<evidence type="ECO:0000256" key="2">
    <source>
        <dbReference type="SAM" id="SignalP"/>
    </source>
</evidence>
<name>A0ABR5MNQ6_9BACI</name>
<dbReference type="InterPro" id="IPR052928">
    <property type="entry name" value="Desiccation-related_membrane"/>
</dbReference>
<organism evidence="3 4">
    <name type="scientific">Oceanobacillus caeni</name>
    <dbReference type="NCBI Taxonomy" id="405946"/>
    <lineage>
        <taxon>Bacteria</taxon>
        <taxon>Bacillati</taxon>
        <taxon>Bacillota</taxon>
        <taxon>Bacilli</taxon>
        <taxon>Bacillales</taxon>
        <taxon>Bacillaceae</taxon>
        <taxon>Oceanobacillus</taxon>
    </lineage>
</organism>
<accession>A0ABR5MNQ6</accession>
<keyword evidence="2" id="KW-0732">Signal</keyword>
<keyword evidence="1" id="KW-0175">Coiled coil</keyword>
<proteinExistence type="predicted"/>
<protein>
    <submittedName>
        <fullName evidence="3">Membrane protein</fullName>
    </submittedName>
</protein>
<feature type="coiled-coil region" evidence="1">
    <location>
        <begin position="93"/>
        <end position="120"/>
    </location>
</feature>
<gene>
    <name evidence="3" type="ORF">AFL42_00360</name>
</gene>
<evidence type="ECO:0000256" key="1">
    <source>
        <dbReference type="SAM" id="Coils"/>
    </source>
</evidence>
<keyword evidence="4" id="KW-1185">Reference proteome</keyword>
<dbReference type="PANTHER" id="PTHR35792">
    <property type="entry name" value="GENERAL STRESS PROTEIN"/>
    <property type="match status" value="1"/>
</dbReference>